<dbReference type="AlphaFoldDB" id="A0A0V1CR06"/>
<gene>
    <name evidence="1" type="ORF">T03_3801</name>
</gene>
<comment type="caution">
    <text evidence="1">The sequence shown here is derived from an EMBL/GenBank/DDBJ whole genome shotgun (WGS) entry which is preliminary data.</text>
</comment>
<accession>A0A0V1CR06</accession>
<protein>
    <submittedName>
        <fullName evidence="1">Uncharacterized protein</fullName>
    </submittedName>
</protein>
<dbReference type="OrthoDB" id="10509912at2759"/>
<dbReference type="Proteomes" id="UP000054653">
    <property type="component" value="Unassembled WGS sequence"/>
</dbReference>
<sequence length="68" mass="8193">MKFEAKCISAETQYLHANRCTTVYELERKYCYEIFKKEKLISLMPPLFGYVFSSLNYIQRRVGREDLE</sequence>
<evidence type="ECO:0000313" key="1">
    <source>
        <dbReference type="EMBL" id="KRY51733.1"/>
    </source>
</evidence>
<keyword evidence="2" id="KW-1185">Reference proteome</keyword>
<evidence type="ECO:0000313" key="2">
    <source>
        <dbReference type="Proteomes" id="UP000054653"/>
    </source>
</evidence>
<organism evidence="1 2">
    <name type="scientific">Trichinella britovi</name>
    <name type="common">Parasitic roundworm</name>
    <dbReference type="NCBI Taxonomy" id="45882"/>
    <lineage>
        <taxon>Eukaryota</taxon>
        <taxon>Metazoa</taxon>
        <taxon>Ecdysozoa</taxon>
        <taxon>Nematoda</taxon>
        <taxon>Enoplea</taxon>
        <taxon>Dorylaimia</taxon>
        <taxon>Trichinellida</taxon>
        <taxon>Trichinellidae</taxon>
        <taxon>Trichinella</taxon>
    </lineage>
</organism>
<reference evidence="1 2" key="1">
    <citation type="submission" date="2015-01" db="EMBL/GenBank/DDBJ databases">
        <title>Evolution of Trichinella species and genotypes.</title>
        <authorList>
            <person name="Korhonen P.K."/>
            <person name="Edoardo P."/>
            <person name="Giuseppe L.R."/>
            <person name="Gasser R.B."/>
        </authorList>
    </citation>
    <scope>NUCLEOTIDE SEQUENCE [LARGE SCALE GENOMIC DNA]</scope>
    <source>
        <strain evidence="1">ISS120</strain>
    </source>
</reference>
<proteinExistence type="predicted"/>
<name>A0A0V1CR06_TRIBR</name>
<dbReference type="EMBL" id="JYDI01000119">
    <property type="protein sequence ID" value="KRY51733.1"/>
    <property type="molecule type" value="Genomic_DNA"/>
</dbReference>